<dbReference type="CDD" id="cd03244">
    <property type="entry name" value="ABCC_MRP_domain2"/>
    <property type="match status" value="1"/>
</dbReference>
<dbReference type="PANTHER" id="PTHR24223">
    <property type="entry name" value="ATP-BINDING CASSETTE SUB-FAMILY C"/>
    <property type="match status" value="1"/>
</dbReference>
<dbReference type="AlphaFoldDB" id="A0AAQ4F397"/>
<keyword evidence="5" id="KW-0547">Nucleotide-binding</keyword>
<dbReference type="Gene3D" id="1.20.1560.10">
    <property type="entry name" value="ABC transporter type 1, transmembrane domain"/>
    <property type="match status" value="1"/>
</dbReference>
<evidence type="ECO:0000313" key="12">
    <source>
        <dbReference type="EMBL" id="KAK8781577.1"/>
    </source>
</evidence>
<keyword evidence="6" id="KW-0067">ATP-binding</keyword>
<keyword evidence="8 9" id="KW-0472">Membrane</keyword>
<dbReference type="SUPFAM" id="SSF90123">
    <property type="entry name" value="ABC transporter transmembrane region"/>
    <property type="match status" value="1"/>
</dbReference>
<feature type="domain" description="ABC transporter" evidence="10">
    <location>
        <begin position="274"/>
        <end position="509"/>
    </location>
</feature>
<evidence type="ECO:0000256" key="6">
    <source>
        <dbReference type="ARBA" id="ARBA00022840"/>
    </source>
</evidence>
<evidence type="ECO:0000256" key="8">
    <source>
        <dbReference type="ARBA" id="ARBA00023136"/>
    </source>
</evidence>
<keyword evidence="2" id="KW-0813">Transport</keyword>
<dbReference type="EMBL" id="JARKHS020007543">
    <property type="protein sequence ID" value="KAK8781577.1"/>
    <property type="molecule type" value="Genomic_DNA"/>
</dbReference>
<protein>
    <recommendedName>
        <fullName evidence="14">Abc transporter c family member</fullName>
    </recommendedName>
</protein>
<dbReference type="PROSITE" id="PS50929">
    <property type="entry name" value="ABC_TM1F"/>
    <property type="match status" value="1"/>
</dbReference>
<dbReference type="InterPro" id="IPR003439">
    <property type="entry name" value="ABC_transporter-like_ATP-bd"/>
</dbReference>
<dbReference type="Pfam" id="PF00664">
    <property type="entry name" value="ABC_membrane"/>
    <property type="match status" value="1"/>
</dbReference>
<dbReference type="FunFam" id="3.40.50.300:FF:000163">
    <property type="entry name" value="Multidrug resistance-associated protein member 4"/>
    <property type="match status" value="1"/>
</dbReference>
<accession>A0AAQ4F397</accession>
<dbReference type="GO" id="GO:0016887">
    <property type="term" value="F:ATP hydrolysis activity"/>
    <property type="evidence" value="ECO:0007669"/>
    <property type="project" value="InterPro"/>
</dbReference>
<comment type="caution">
    <text evidence="12">The sequence shown here is derived from an EMBL/GenBank/DDBJ whole genome shotgun (WGS) entry which is preliminary data.</text>
</comment>
<dbReference type="PROSITE" id="PS00211">
    <property type="entry name" value="ABC_TRANSPORTER_1"/>
    <property type="match status" value="1"/>
</dbReference>
<keyword evidence="13" id="KW-1185">Reference proteome</keyword>
<dbReference type="Gene3D" id="3.40.50.300">
    <property type="entry name" value="P-loop containing nucleotide triphosphate hydrolases"/>
    <property type="match status" value="1"/>
</dbReference>
<dbReference type="PROSITE" id="PS50893">
    <property type="entry name" value="ABC_TRANSPORTER_2"/>
    <property type="match status" value="1"/>
</dbReference>
<feature type="domain" description="ABC transmembrane type-1" evidence="11">
    <location>
        <begin position="90"/>
        <end position="247"/>
    </location>
</feature>
<dbReference type="PANTHER" id="PTHR24223:SF443">
    <property type="entry name" value="MULTIDRUG-RESISTANCE LIKE PROTEIN 1, ISOFORM I"/>
    <property type="match status" value="1"/>
</dbReference>
<dbReference type="InterPro" id="IPR003593">
    <property type="entry name" value="AAA+_ATPase"/>
</dbReference>
<evidence type="ECO:0000256" key="9">
    <source>
        <dbReference type="SAM" id="Phobius"/>
    </source>
</evidence>
<proteinExistence type="predicted"/>
<gene>
    <name evidence="12" type="ORF">V5799_017082</name>
</gene>
<keyword evidence="4" id="KW-0677">Repeat</keyword>
<reference evidence="12 13" key="1">
    <citation type="journal article" date="2023" name="Arcadia Sci">
        <title>De novo assembly of a long-read Amblyomma americanum tick genome.</title>
        <authorList>
            <person name="Chou S."/>
            <person name="Poskanzer K.E."/>
            <person name="Rollins M."/>
            <person name="Thuy-Boun P.S."/>
        </authorList>
    </citation>
    <scope>NUCLEOTIDE SEQUENCE [LARGE SCALE GENOMIC DNA]</scope>
    <source>
        <strain evidence="12">F_SG_1</strain>
        <tissue evidence="12">Salivary glands</tissue>
    </source>
</reference>
<dbReference type="InterPro" id="IPR027417">
    <property type="entry name" value="P-loop_NTPase"/>
</dbReference>
<evidence type="ECO:0000256" key="7">
    <source>
        <dbReference type="ARBA" id="ARBA00022989"/>
    </source>
</evidence>
<organism evidence="12 13">
    <name type="scientific">Amblyomma americanum</name>
    <name type="common">Lone star tick</name>
    <dbReference type="NCBI Taxonomy" id="6943"/>
    <lineage>
        <taxon>Eukaryota</taxon>
        <taxon>Metazoa</taxon>
        <taxon>Ecdysozoa</taxon>
        <taxon>Arthropoda</taxon>
        <taxon>Chelicerata</taxon>
        <taxon>Arachnida</taxon>
        <taxon>Acari</taxon>
        <taxon>Parasitiformes</taxon>
        <taxon>Ixodida</taxon>
        <taxon>Ixodoidea</taxon>
        <taxon>Ixodidae</taxon>
        <taxon>Amblyomminae</taxon>
        <taxon>Amblyomma</taxon>
    </lineage>
</organism>
<name>A0AAQ4F397_AMBAM</name>
<dbReference type="SMART" id="SM00382">
    <property type="entry name" value="AAA"/>
    <property type="match status" value="1"/>
</dbReference>
<dbReference type="InterPro" id="IPR050173">
    <property type="entry name" value="ABC_transporter_C-like"/>
</dbReference>
<dbReference type="Proteomes" id="UP001321473">
    <property type="component" value="Unassembled WGS sequence"/>
</dbReference>
<dbReference type="InterPro" id="IPR017871">
    <property type="entry name" value="ABC_transporter-like_CS"/>
</dbReference>
<dbReference type="GO" id="GO:0140359">
    <property type="term" value="F:ABC-type transporter activity"/>
    <property type="evidence" value="ECO:0007669"/>
    <property type="project" value="InterPro"/>
</dbReference>
<dbReference type="InterPro" id="IPR011527">
    <property type="entry name" value="ABC1_TM_dom"/>
</dbReference>
<feature type="transmembrane region" description="Helical" evidence="9">
    <location>
        <begin position="90"/>
        <end position="112"/>
    </location>
</feature>
<keyword evidence="3 9" id="KW-0812">Transmembrane</keyword>
<dbReference type="InterPro" id="IPR036640">
    <property type="entry name" value="ABC1_TM_sf"/>
</dbReference>
<dbReference type="SUPFAM" id="SSF52540">
    <property type="entry name" value="P-loop containing nucleoside triphosphate hydrolases"/>
    <property type="match status" value="1"/>
</dbReference>
<dbReference type="GO" id="GO:0005524">
    <property type="term" value="F:ATP binding"/>
    <property type="evidence" value="ECO:0007669"/>
    <property type="project" value="UniProtKB-KW"/>
</dbReference>
<dbReference type="GO" id="GO:0005774">
    <property type="term" value="C:vacuolar membrane"/>
    <property type="evidence" value="ECO:0007669"/>
    <property type="project" value="UniProtKB-SubCell"/>
</dbReference>
<evidence type="ECO:0000259" key="11">
    <source>
        <dbReference type="PROSITE" id="PS50929"/>
    </source>
</evidence>
<evidence type="ECO:0000256" key="4">
    <source>
        <dbReference type="ARBA" id="ARBA00022737"/>
    </source>
</evidence>
<keyword evidence="7 9" id="KW-1133">Transmembrane helix</keyword>
<evidence type="ECO:0000256" key="1">
    <source>
        <dbReference type="ARBA" id="ARBA00004128"/>
    </source>
</evidence>
<evidence type="ECO:0000256" key="2">
    <source>
        <dbReference type="ARBA" id="ARBA00022448"/>
    </source>
</evidence>
<sequence>MDRLVLVDRKRIRVYRNLENLINDQDSPKNFREALEHQESQLQNGNNVYTKGLEENENVGRITGDEIGESQKTGWQLLCSLLRMTQWPAFVGVLVFFGAASASALQQLWIKWWTDASSARDSGGSFPNQPPWVPILVSLCLADVALRIVGSFLLALSMKRLSRSLHNDMLSRVLQSPVSFFDESPRGRIVNRFSTDIDYADARVVLSAKQSVQNTLITLAKVAVVGTQSPVVVGITFVLVSLVAYGMTDVPIAACEKNSSLASTLSRWPHEGMLEFQNYSASYRPGVLPNILNDITFLVRPMEKVGVVGRTGAGKSSLVLALLCMLRASKGRILIDGVDIAEVPLRKLRTSITVIPQDPSLVRGTLLMNLDPTESHSDADILRAVEQSHLSKVVSSDVKGLLLEVTDGGTNLSVGQRQLVCLARALLRGSKVLLLDEATSQMDGDTDRLIQATLRDAFASCTLLTIAHRIHTVLDYDRILVLEEGRVREFDSVSRLLSDPSSAFYTMALEADSFQQGSQPLLVPVADHKDDGRPSPC</sequence>
<feature type="transmembrane region" description="Helical" evidence="9">
    <location>
        <begin position="132"/>
        <end position="156"/>
    </location>
</feature>
<dbReference type="Pfam" id="PF00005">
    <property type="entry name" value="ABC_tran"/>
    <property type="match status" value="1"/>
</dbReference>
<evidence type="ECO:0000256" key="5">
    <source>
        <dbReference type="ARBA" id="ARBA00022741"/>
    </source>
</evidence>
<evidence type="ECO:0008006" key="14">
    <source>
        <dbReference type="Google" id="ProtNLM"/>
    </source>
</evidence>
<comment type="subcellular location">
    <subcellularLocation>
        <location evidence="1">Vacuole membrane</location>
        <topology evidence="1">Multi-pass membrane protein</topology>
    </subcellularLocation>
</comment>
<evidence type="ECO:0000313" key="13">
    <source>
        <dbReference type="Proteomes" id="UP001321473"/>
    </source>
</evidence>
<evidence type="ECO:0000259" key="10">
    <source>
        <dbReference type="PROSITE" id="PS50893"/>
    </source>
</evidence>
<evidence type="ECO:0000256" key="3">
    <source>
        <dbReference type="ARBA" id="ARBA00022692"/>
    </source>
</evidence>